<dbReference type="RefSeq" id="WP_234879799.1">
    <property type="nucleotide sequence ID" value="NZ_JAOCFT010000001.1"/>
</dbReference>
<organism evidence="9 10">
    <name type="scientific">Aeromonas caviae</name>
    <name type="common">Aeromonas punctata</name>
    <dbReference type="NCBI Taxonomy" id="648"/>
    <lineage>
        <taxon>Bacteria</taxon>
        <taxon>Pseudomonadati</taxon>
        <taxon>Pseudomonadota</taxon>
        <taxon>Gammaproteobacteria</taxon>
        <taxon>Aeromonadales</taxon>
        <taxon>Aeromonadaceae</taxon>
        <taxon>Aeromonas</taxon>
    </lineage>
</organism>
<dbReference type="InterPro" id="IPR051447">
    <property type="entry name" value="Lipoprotein-release_system"/>
</dbReference>
<gene>
    <name evidence="9" type="ORF">N5I07_01280</name>
</gene>
<feature type="transmembrane region" description="Helical" evidence="7">
    <location>
        <begin position="318"/>
        <end position="348"/>
    </location>
</feature>
<comment type="similarity">
    <text evidence="2">Belongs to the ABC-4 integral membrane protein family. LolC/E subfamily.</text>
</comment>
<keyword evidence="6 7" id="KW-0472">Membrane</keyword>
<evidence type="ECO:0000313" key="9">
    <source>
        <dbReference type="EMBL" id="MDH1896249.1"/>
    </source>
</evidence>
<comment type="caution">
    <text evidence="9">The sequence shown here is derived from an EMBL/GenBank/DDBJ whole genome shotgun (WGS) entry which is preliminary data.</text>
</comment>
<evidence type="ECO:0000256" key="4">
    <source>
        <dbReference type="ARBA" id="ARBA00022692"/>
    </source>
</evidence>
<dbReference type="Proteomes" id="UP001160758">
    <property type="component" value="Unassembled WGS sequence"/>
</dbReference>
<reference evidence="9" key="1">
    <citation type="submission" date="2022-09" db="EMBL/GenBank/DDBJ databases">
        <title>Intensive care unit water sources are persistently colonized with multi-drug resistant bacteria and are the site of extensive horizontal gene transfer of antibiotic resistance genes.</title>
        <authorList>
            <person name="Diorio-Toth L."/>
        </authorList>
    </citation>
    <scope>NUCLEOTIDE SEQUENCE</scope>
    <source>
        <strain evidence="9">GD03796</strain>
    </source>
</reference>
<dbReference type="PANTHER" id="PTHR30489">
    <property type="entry name" value="LIPOPROTEIN-RELEASING SYSTEM TRANSMEMBRANE PROTEIN LOLE"/>
    <property type="match status" value="1"/>
</dbReference>
<keyword evidence="5 7" id="KW-1133">Transmembrane helix</keyword>
<evidence type="ECO:0000256" key="7">
    <source>
        <dbReference type="SAM" id="Phobius"/>
    </source>
</evidence>
<keyword evidence="4 7" id="KW-0812">Transmembrane</keyword>
<evidence type="ECO:0000256" key="3">
    <source>
        <dbReference type="ARBA" id="ARBA00022475"/>
    </source>
</evidence>
<feature type="transmembrane region" description="Helical" evidence="7">
    <location>
        <begin position="368"/>
        <end position="389"/>
    </location>
</feature>
<protein>
    <submittedName>
        <fullName evidence="9">FtsX-like permease family protein</fullName>
    </submittedName>
</protein>
<proteinExistence type="inferred from homology"/>
<dbReference type="GO" id="GO:0098797">
    <property type="term" value="C:plasma membrane protein complex"/>
    <property type="evidence" value="ECO:0007669"/>
    <property type="project" value="TreeGrafter"/>
</dbReference>
<sequence>MRSPKRGLLLRLAMQDLWHDRSVSFCIISSLVAVIAPLLLMFGLRYGVVSQLQQELARDPRNLEIRMVSSGHYSAEWIAALQQKSEVGFAIGQTRSLNTQADLLKDMSHFIENAEVIPTDLGDPLLGALQLGGEDEVILSSEAARRLAVREGDTIRLRVMRQLDTRREWGERTLTVGAILVPTYFNRPALFVQQSLLLALESFRDGYRIPMLGISTGLPLTDKPPMFARARIYANSIDQVAALDLWLKQQRIETVSRLADIENIKSINRVLSLIFNVIAGTALIGCIASLIGAFLANVDRKRKHIAVLRLLGFTSPAVGLYIIFQGVILTLLAYGGGILLYLSGSALFNRTLASSQSTEQMICRITPFHSLLALILALTVAILVAIIGARRAIAIQPAESLREL</sequence>
<dbReference type="InterPro" id="IPR003838">
    <property type="entry name" value="ABC3_permease_C"/>
</dbReference>
<evidence type="ECO:0000256" key="5">
    <source>
        <dbReference type="ARBA" id="ARBA00022989"/>
    </source>
</evidence>
<dbReference type="Pfam" id="PF02687">
    <property type="entry name" value="FtsX"/>
    <property type="match status" value="1"/>
</dbReference>
<dbReference type="EMBL" id="JAOCFT010000001">
    <property type="protein sequence ID" value="MDH1896249.1"/>
    <property type="molecule type" value="Genomic_DNA"/>
</dbReference>
<evidence type="ECO:0000256" key="1">
    <source>
        <dbReference type="ARBA" id="ARBA00004651"/>
    </source>
</evidence>
<dbReference type="AlphaFoldDB" id="A0AA42V8A1"/>
<keyword evidence="3" id="KW-1003">Cell membrane</keyword>
<evidence type="ECO:0000259" key="8">
    <source>
        <dbReference type="Pfam" id="PF02687"/>
    </source>
</evidence>
<name>A0AA42V8A1_AERCA</name>
<dbReference type="PANTHER" id="PTHR30489:SF0">
    <property type="entry name" value="LIPOPROTEIN-RELEASING SYSTEM TRANSMEMBRANE PROTEIN LOLE"/>
    <property type="match status" value="1"/>
</dbReference>
<feature type="domain" description="ABC3 transporter permease C-terminal" evidence="8">
    <location>
        <begin position="277"/>
        <end position="397"/>
    </location>
</feature>
<feature type="transmembrane region" description="Helical" evidence="7">
    <location>
        <begin position="21"/>
        <end position="44"/>
    </location>
</feature>
<evidence type="ECO:0000313" key="10">
    <source>
        <dbReference type="Proteomes" id="UP001160758"/>
    </source>
</evidence>
<feature type="transmembrane region" description="Helical" evidence="7">
    <location>
        <begin position="273"/>
        <end position="298"/>
    </location>
</feature>
<comment type="subcellular location">
    <subcellularLocation>
        <location evidence="1">Cell membrane</location>
        <topology evidence="1">Multi-pass membrane protein</topology>
    </subcellularLocation>
</comment>
<evidence type="ECO:0000256" key="2">
    <source>
        <dbReference type="ARBA" id="ARBA00005236"/>
    </source>
</evidence>
<evidence type="ECO:0000256" key="6">
    <source>
        <dbReference type="ARBA" id="ARBA00023136"/>
    </source>
</evidence>
<dbReference type="GO" id="GO:0044874">
    <property type="term" value="P:lipoprotein localization to outer membrane"/>
    <property type="evidence" value="ECO:0007669"/>
    <property type="project" value="TreeGrafter"/>
</dbReference>
<accession>A0AA42V8A1</accession>